<feature type="transmembrane region" description="Helical" evidence="2">
    <location>
        <begin position="50"/>
        <end position="74"/>
    </location>
</feature>
<evidence type="ECO:0000313" key="5">
    <source>
        <dbReference type="RefSeq" id="XP_022308692.1"/>
    </source>
</evidence>
<gene>
    <name evidence="4 5" type="primary">LOC111114603</name>
</gene>
<keyword evidence="2" id="KW-1133">Transmembrane helix</keyword>
<organism evidence="3 5">
    <name type="scientific">Crassostrea virginica</name>
    <name type="common">Eastern oyster</name>
    <dbReference type="NCBI Taxonomy" id="6565"/>
    <lineage>
        <taxon>Eukaryota</taxon>
        <taxon>Metazoa</taxon>
        <taxon>Spiralia</taxon>
        <taxon>Lophotrochozoa</taxon>
        <taxon>Mollusca</taxon>
        <taxon>Bivalvia</taxon>
        <taxon>Autobranchia</taxon>
        <taxon>Pteriomorphia</taxon>
        <taxon>Ostreida</taxon>
        <taxon>Ostreoidea</taxon>
        <taxon>Ostreidae</taxon>
        <taxon>Crassostrea</taxon>
    </lineage>
</organism>
<evidence type="ECO:0000313" key="4">
    <source>
        <dbReference type="RefSeq" id="XP_022308691.1"/>
    </source>
</evidence>
<sequence length="1148" mass="130349">MSDFDLIQSGTHKRKSRSGERLEEVFRLHGEQSSPAVKKAEQKPTLLQNYQYLCVAVLAIGISSILILTTVCLIGKRMHHDEVKLNTVHKCPQNKAEWKDREREFKCPEINKAHVYHCVLDSKGTKLLEVCAPVVNIQGGRCTAFDISRHTIQESSISCSDTCPNEYKSSDAYLYQSCYEQVYETEHRNTKFSLINHHYGLRSLGTVNMILVGLLLLLLIIIILQKIMSFYCKMDDNKEINEEIASDKIFRTSKSSAVNSRIYTCDANVHRPWSAEALQRASTFDIKSDWSSFFQEPSDYSCRFKKTTFDERAKHNYQELNIEEMQIMASDPLRVLDFNLVETKTNDALSNEIKASENKAKDDSQSLKDAFDILLLKIKDDVSTLTFGKELLAAAHFDEFLSKVQFISTSGDLLFDIPHNTESVEPGAIFVFNVEVLFEDNKLVVKEMDNCHGTTFFDPELTNTTRVIWIESTSLHTIDAKLEVYKDYENYLTSTEILLHHKFEDSNEIYKRSALQRLNFLSNVVIAIKDVVSSDYLLTVLHNVTEQEFSLEKLKAICNKINLKDVYESLSYSLEMQSLETLLNPFLREVAKSYETKLLEDISTYTEHEFETNLKKTFADVKLHTSADAFQELVNDVNDVISQFLLDSVLSVKEDHPFVYSQRDHLNAKVWRDQVAIFLHEIVYTKKTAIITEIFKRINGVCNEAQDGMRRISTLIDDFISQIAISDQQTMRSEWKMRKAIVDALPSNLTFVAGRKNNISVVKVYLKDDNINVKADIEKRANAIGIKPEFVNVTKRMDKSERLKNTTKAKKVPPSMDKNTRKHLGNIINNTGEKLMALYSNITWISIGNMPKGPNIGKPCIVLHCLDKMIVPFGEKHLPVSWEGYPVDIRESFVMLACSDGCRSLENGCSIGIPSVKVAGSVGIFVKRRFSELQVHGFLTAAHVALEKHRDLNNRNSFFSAHALNSKIHEITHPSIIDGRTITRIGRVKEAFYGQFTSKSNRIGIDAAFVETYEDTKESTEFHCATEDDLTFDGETVVTKTGRTTGTSFGVLCYDTCVFRTNDPEVRGKYYSFPNCYGIIDQDDNHPFFERGDSGSGVYLSQQNKKTNKVLGIGIGIASDTDGSDVTFVCNIIEIVRAFNIVIPTEKH</sequence>
<dbReference type="Proteomes" id="UP000694844">
    <property type="component" value="Chromosome 9"/>
</dbReference>
<dbReference type="GeneID" id="111114603"/>
<keyword evidence="2" id="KW-0812">Transmembrane</keyword>
<evidence type="ECO:0000256" key="2">
    <source>
        <dbReference type="SAM" id="Phobius"/>
    </source>
</evidence>
<feature type="region of interest" description="Disordered" evidence="1">
    <location>
        <begin position="1"/>
        <end position="21"/>
    </location>
</feature>
<accession>A0A8B8BZ72</accession>
<evidence type="ECO:0000313" key="3">
    <source>
        <dbReference type="Proteomes" id="UP000694844"/>
    </source>
</evidence>
<keyword evidence="3" id="KW-1185">Reference proteome</keyword>
<protein>
    <submittedName>
        <fullName evidence="4">Uncharacterized protein LOC111114603 isoform X1</fullName>
    </submittedName>
    <submittedName>
        <fullName evidence="5">Uncharacterized protein LOC111114603 isoform X2</fullName>
    </submittedName>
</protein>
<evidence type="ECO:0000256" key="1">
    <source>
        <dbReference type="SAM" id="MobiDB-lite"/>
    </source>
</evidence>
<name>A0A8B8BZ72_CRAVI</name>
<keyword evidence="2" id="KW-0472">Membrane</keyword>
<proteinExistence type="predicted"/>
<dbReference type="AlphaFoldDB" id="A0A8B8BZ72"/>
<reference evidence="4 5" key="1">
    <citation type="submission" date="2025-04" db="UniProtKB">
        <authorList>
            <consortium name="RefSeq"/>
        </authorList>
    </citation>
    <scope>IDENTIFICATION</scope>
    <source>
        <tissue evidence="4 5">Whole sample</tissue>
    </source>
</reference>
<feature type="transmembrane region" description="Helical" evidence="2">
    <location>
        <begin position="204"/>
        <end position="224"/>
    </location>
</feature>
<dbReference type="RefSeq" id="XP_022308692.1">
    <property type="nucleotide sequence ID" value="XM_022452984.1"/>
</dbReference>
<dbReference type="OrthoDB" id="2339500at2759"/>
<dbReference type="RefSeq" id="XP_022308691.1">
    <property type="nucleotide sequence ID" value="XM_022452983.1"/>
</dbReference>
<dbReference type="KEGG" id="cvn:111114603"/>